<dbReference type="Pfam" id="PF14968">
    <property type="entry name" value="CCDC84"/>
    <property type="match status" value="1"/>
</dbReference>
<dbReference type="Proteomes" id="UP000886520">
    <property type="component" value="Chromosome 21"/>
</dbReference>
<organism evidence="2 3">
    <name type="scientific">Adiantum capillus-veneris</name>
    <name type="common">Maidenhair fern</name>
    <dbReference type="NCBI Taxonomy" id="13818"/>
    <lineage>
        <taxon>Eukaryota</taxon>
        <taxon>Viridiplantae</taxon>
        <taxon>Streptophyta</taxon>
        <taxon>Embryophyta</taxon>
        <taxon>Tracheophyta</taxon>
        <taxon>Polypodiopsida</taxon>
        <taxon>Polypodiidae</taxon>
        <taxon>Polypodiales</taxon>
        <taxon>Pteridineae</taxon>
        <taxon>Pteridaceae</taxon>
        <taxon>Vittarioideae</taxon>
        <taxon>Adiantum</taxon>
    </lineage>
</organism>
<gene>
    <name evidence="2" type="ORF">GOP47_0021577</name>
</gene>
<sequence>MPNKQFEHCKVCRLSHNRGKAHKYSSSHKQRLDSHLSKSLLKIRDLSFFLSSPTVLRPSDRPLNSFWCSFCGTTITELDSTFACSNTLRHLASASHLDAVEKFWHENGAEAEKRHLYGITSEELAKWEDACKALSAASTSMELSHGAVNNIPSACSSSVATCFDTLSVACCMNSHTSDPLPLYKDGNSCYNTIDKRNAVKYGPNISDTVFAPKFNGATSMMCSSNLEQHSGRTCIRLPSGPGDGNVHSGAPPPWLQTSESKTDSAAHALPNCGATLSRSKERQLKKSRNPKRVGAAWADKRRAEMGREAAGHSLQRGLQVDKDWLPNFGGVWQSGSRRETRKEFEAERSLSLETSKPDKIKVIQPYVSKRQRLMESVNMEGSR</sequence>
<evidence type="ECO:0000256" key="1">
    <source>
        <dbReference type="SAM" id="MobiDB-lite"/>
    </source>
</evidence>
<dbReference type="OrthoDB" id="1892805at2759"/>
<protein>
    <recommendedName>
        <fullName evidence="4">TITAN-like protein</fullName>
    </recommendedName>
</protein>
<dbReference type="PANTHER" id="PTHR31198">
    <property type="entry name" value="COILED-COIL DOMAIN-CONTAINING PROTEIN 84"/>
    <property type="match status" value="1"/>
</dbReference>
<dbReference type="PANTHER" id="PTHR31198:SF1">
    <property type="entry name" value="CENTROSOMAL AT-AC SPLICING FACTOR"/>
    <property type="match status" value="1"/>
</dbReference>
<dbReference type="AlphaFoldDB" id="A0A9D4U8E4"/>
<proteinExistence type="predicted"/>
<comment type="caution">
    <text evidence="2">The sequence shown here is derived from an EMBL/GenBank/DDBJ whole genome shotgun (WGS) entry which is preliminary data.</text>
</comment>
<name>A0A9D4U8E4_ADICA</name>
<evidence type="ECO:0000313" key="2">
    <source>
        <dbReference type="EMBL" id="KAI5063030.1"/>
    </source>
</evidence>
<keyword evidence="3" id="KW-1185">Reference proteome</keyword>
<reference evidence="2" key="1">
    <citation type="submission" date="2021-01" db="EMBL/GenBank/DDBJ databases">
        <title>Adiantum capillus-veneris genome.</title>
        <authorList>
            <person name="Fang Y."/>
            <person name="Liao Q."/>
        </authorList>
    </citation>
    <scope>NUCLEOTIDE SEQUENCE</scope>
    <source>
        <strain evidence="2">H3</strain>
        <tissue evidence="2">Leaf</tissue>
    </source>
</reference>
<dbReference type="InterPro" id="IPR028015">
    <property type="entry name" value="CCDC84-like"/>
</dbReference>
<evidence type="ECO:0008006" key="4">
    <source>
        <dbReference type="Google" id="ProtNLM"/>
    </source>
</evidence>
<evidence type="ECO:0000313" key="3">
    <source>
        <dbReference type="Proteomes" id="UP000886520"/>
    </source>
</evidence>
<dbReference type="EMBL" id="JABFUD020000021">
    <property type="protein sequence ID" value="KAI5063030.1"/>
    <property type="molecule type" value="Genomic_DNA"/>
</dbReference>
<accession>A0A9D4U8E4</accession>
<feature type="region of interest" description="Disordered" evidence="1">
    <location>
        <begin position="240"/>
        <end position="263"/>
    </location>
</feature>